<proteinExistence type="predicted"/>
<protein>
    <recommendedName>
        <fullName evidence="4">Integral membrane protein</fullName>
    </recommendedName>
</protein>
<accession>A0A554WRE1</accession>
<feature type="transmembrane region" description="Helical" evidence="1">
    <location>
        <begin position="30"/>
        <end position="49"/>
    </location>
</feature>
<dbReference type="Proteomes" id="UP000320225">
    <property type="component" value="Unassembled WGS sequence"/>
</dbReference>
<evidence type="ECO:0008006" key="4">
    <source>
        <dbReference type="Google" id="ProtNLM"/>
    </source>
</evidence>
<comment type="caution">
    <text evidence="2">The sequence shown here is derived from an EMBL/GenBank/DDBJ whole genome shotgun (WGS) entry which is preliminary data.</text>
</comment>
<dbReference type="RefSeq" id="WP_143894145.1">
    <property type="nucleotide sequence ID" value="NZ_VJND01000004.1"/>
</dbReference>
<keyword evidence="1" id="KW-0812">Transmembrane</keyword>
<gene>
    <name evidence="2" type="ORF">Tsedi_00947</name>
</gene>
<keyword evidence="1" id="KW-1133">Transmembrane helix</keyword>
<dbReference type="InterPro" id="IPR019253">
    <property type="entry name" value="DUF2244_TM"/>
</dbReference>
<feature type="transmembrane region" description="Helical" evidence="1">
    <location>
        <begin position="55"/>
        <end position="75"/>
    </location>
</feature>
<sequence length="163" mass="17802">MPPALRLAQAMPGGWRWQLRRNGALTPRQFVAAFALACGALLAVALMFASLGATLVLPFAALELGVVVLAFAWMARHAADREELELDAALLHVRRWEAGKAAAVQLPRPWVRVESPGHARDLVRLRAVGRIVEVGRHVRPEVRQQLAHELRWALAQPAPPGSG</sequence>
<dbReference type="OrthoDB" id="9091577at2"/>
<organism evidence="2 3">
    <name type="scientific">Tepidimonas sediminis</name>
    <dbReference type="NCBI Taxonomy" id="2588941"/>
    <lineage>
        <taxon>Bacteria</taxon>
        <taxon>Pseudomonadati</taxon>
        <taxon>Pseudomonadota</taxon>
        <taxon>Betaproteobacteria</taxon>
        <taxon>Burkholderiales</taxon>
        <taxon>Tepidimonas</taxon>
    </lineage>
</organism>
<evidence type="ECO:0000256" key="1">
    <source>
        <dbReference type="SAM" id="Phobius"/>
    </source>
</evidence>
<dbReference type="Pfam" id="PF10003">
    <property type="entry name" value="DUF2244"/>
    <property type="match status" value="1"/>
</dbReference>
<dbReference type="EMBL" id="VJND01000004">
    <property type="protein sequence ID" value="TSE26134.1"/>
    <property type="molecule type" value="Genomic_DNA"/>
</dbReference>
<keyword evidence="1" id="KW-0472">Membrane</keyword>
<evidence type="ECO:0000313" key="3">
    <source>
        <dbReference type="Proteomes" id="UP000320225"/>
    </source>
</evidence>
<keyword evidence="3" id="KW-1185">Reference proteome</keyword>
<name>A0A554WRE1_9BURK</name>
<dbReference type="AlphaFoldDB" id="A0A554WRE1"/>
<reference evidence="2 3" key="1">
    <citation type="submission" date="2019-07" db="EMBL/GenBank/DDBJ databases">
        <title>Tepidimonas sediminis YIM 72259 draft genome.</title>
        <authorList>
            <person name="Da Costa M.S."/>
            <person name="Froufe H.J.C."/>
            <person name="Egas C."/>
            <person name="Albuquerque L."/>
        </authorList>
    </citation>
    <scope>NUCLEOTIDE SEQUENCE [LARGE SCALE GENOMIC DNA]</scope>
    <source>
        <strain evidence="2 3">YIM 72259</strain>
    </source>
</reference>
<evidence type="ECO:0000313" key="2">
    <source>
        <dbReference type="EMBL" id="TSE26134.1"/>
    </source>
</evidence>